<evidence type="ECO:0000313" key="2">
    <source>
        <dbReference type="Proteomes" id="UP001374584"/>
    </source>
</evidence>
<protein>
    <submittedName>
        <fullName evidence="1">Uncharacterized protein</fullName>
    </submittedName>
</protein>
<comment type="caution">
    <text evidence="1">The sequence shown here is derived from an EMBL/GenBank/DDBJ whole genome shotgun (WGS) entry which is preliminary data.</text>
</comment>
<name>A0AAN9NS86_PHACN</name>
<proteinExistence type="predicted"/>
<keyword evidence="2" id="KW-1185">Reference proteome</keyword>
<dbReference type="EMBL" id="JAYMYR010000002">
    <property type="protein sequence ID" value="KAK7378286.1"/>
    <property type="molecule type" value="Genomic_DNA"/>
</dbReference>
<dbReference type="Proteomes" id="UP001374584">
    <property type="component" value="Unassembled WGS sequence"/>
</dbReference>
<gene>
    <name evidence="1" type="ORF">VNO80_03725</name>
</gene>
<organism evidence="1 2">
    <name type="scientific">Phaseolus coccineus</name>
    <name type="common">Scarlet runner bean</name>
    <name type="synonym">Phaseolus multiflorus</name>
    <dbReference type="NCBI Taxonomy" id="3886"/>
    <lineage>
        <taxon>Eukaryota</taxon>
        <taxon>Viridiplantae</taxon>
        <taxon>Streptophyta</taxon>
        <taxon>Embryophyta</taxon>
        <taxon>Tracheophyta</taxon>
        <taxon>Spermatophyta</taxon>
        <taxon>Magnoliopsida</taxon>
        <taxon>eudicotyledons</taxon>
        <taxon>Gunneridae</taxon>
        <taxon>Pentapetalae</taxon>
        <taxon>rosids</taxon>
        <taxon>fabids</taxon>
        <taxon>Fabales</taxon>
        <taxon>Fabaceae</taxon>
        <taxon>Papilionoideae</taxon>
        <taxon>50 kb inversion clade</taxon>
        <taxon>NPAAA clade</taxon>
        <taxon>indigoferoid/millettioid clade</taxon>
        <taxon>Phaseoleae</taxon>
        <taxon>Phaseolus</taxon>
    </lineage>
</organism>
<reference evidence="1 2" key="1">
    <citation type="submission" date="2024-01" db="EMBL/GenBank/DDBJ databases">
        <title>The genomes of 5 underutilized Papilionoideae crops provide insights into root nodulation and disease resistanc.</title>
        <authorList>
            <person name="Jiang F."/>
        </authorList>
    </citation>
    <scope>NUCLEOTIDE SEQUENCE [LARGE SCALE GENOMIC DNA]</scope>
    <source>
        <strain evidence="1">JINMINGXINNONG_FW02</strain>
        <tissue evidence="1">Leaves</tissue>
    </source>
</reference>
<dbReference type="AlphaFoldDB" id="A0AAN9NS86"/>
<accession>A0AAN9NS86</accession>
<sequence>MEHKIVVLHNNIPSLSIKRESLLEHTHVRTGKPRSLQRLAFPSRWRTPHSAPTSLASVYSLGLSHEFGYGFGARGQWVIDHRYESEERGGRVSEGGFCYSDSGGVWTADNVVEEEVKVAELLLLESQRLGR</sequence>
<evidence type="ECO:0000313" key="1">
    <source>
        <dbReference type="EMBL" id="KAK7378286.1"/>
    </source>
</evidence>